<dbReference type="InterPro" id="IPR015943">
    <property type="entry name" value="WD40/YVTN_repeat-like_dom_sf"/>
</dbReference>
<name>A0A9P3M0D8_9FUNG</name>
<dbReference type="PANTHER" id="PTHR15496">
    <property type="entry name" value="GENERAL TRANSCRIPTION FACTOR 3C POLYPEPTIDE 4 FAMILY"/>
    <property type="match status" value="1"/>
</dbReference>
<comment type="caution">
    <text evidence="4">The sequence shown here is derived from an EMBL/GenBank/DDBJ whole genome shotgun (WGS) entry which is preliminary data.</text>
</comment>
<dbReference type="InterPro" id="IPR036322">
    <property type="entry name" value="WD40_repeat_dom_sf"/>
</dbReference>
<protein>
    <recommendedName>
        <fullName evidence="6">Transcription factor IIIC 90kDa subunit N-terminal domain-containing protein</fullName>
    </recommendedName>
</protein>
<organism evidence="4 5">
    <name type="scientific">Entomortierella parvispora</name>
    <dbReference type="NCBI Taxonomy" id="205924"/>
    <lineage>
        <taxon>Eukaryota</taxon>
        <taxon>Fungi</taxon>
        <taxon>Fungi incertae sedis</taxon>
        <taxon>Mucoromycota</taxon>
        <taxon>Mortierellomycotina</taxon>
        <taxon>Mortierellomycetes</taxon>
        <taxon>Mortierellales</taxon>
        <taxon>Mortierellaceae</taxon>
        <taxon>Entomortierella</taxon>
    </lineage>
</organism>
<evidence type="ECO:0008006" key="6">
    <source>
        <dbReference type="Google" id="ProtNLM"/>
    </source>
</evidence>
<dbReference type="GO" id="GO:0004402">
    <property type="term" value="F:histone acetyltransferase activity"/>
    <property type="evidence" value="ECO:0007669"/>
    <property type="project" value="InterPro"/>
</dbReference>
<feature type="domain" description="Transcription factor IIIC putative zinc-finger" evidence="3">
    <location>
        <begin position="697"/>
        <end position="786"/>
    </location>
</feature>
<dbReference type="GO" id="GO:0000127">
    <property type="term" value="C:transcription factor TFIIIC complex"/>
    <property type="evidence" value="ECO:0007669"/>
    <property type="project" value="InterPro"/>
</dbReference>
<dbReference type="InterPro" id="IPR044230">
    <property type="entry name" value="GTF3C4"/>
</dbReference>
<dbReference type="PANTHER" id="PTHR15496:SF2">
    <property type="entry name" value="GENERAL TRANSCRIPTION FACTOR 3C POLYPEPTIDE 4"/>
    <property type="match status" value="1"/>
</dbReference>
<dbReference type="Pfam" id="PF12660">
    <property type="entry name" value="zf-TFIIIC"/>
    <property type="match status" value="1"/>
</dbReference>
<dbReference type="EMBL" id="BQFW01000013">
    <property type="protein sequence ID" value="GJJ77199.1"/>
    <property type="molecule type" value="Genomic_DNA"/>
</dbReference>
<dbReference type="InterPro" id="IPR024764">
    <property type="entry name" value="TFIIIC_Znf"/>
</dbReference>
<gene>
    <name evidence="4" type="ORF">EMPS_09558</name>
</gene>
<dbReference type="InterPro" id="IPR024761">
    <property type="entry name" value="TFIIIC_delta_N"/>
</dbReference>
<proteinExistence type="predicted"/>
<evidence type="ECO:0000313" key="4">
    <source>
        <dbReference type="EMBL" id="GJJ77199.1"/>
    </source>
</evidence>
<evidence type="ECO:0000259" key="2">
    <source>
        <dbReference type="Pfam" id="PF12657"/>
    </source>
</evidence>
<feature type="domain" description="Transcription factor IIIC 90kDa subunit N-terminal" evidence="2">
    <location>
        <begin position="20"/>
        <end position="304"/>
    </location>
</feature>
<dbReference type="AlphaFoldDB" id="A0A9P3M0D8"/>
<sequence length="796" mass="89109">MASVESDFDSRPDRTGSLIWSEDNLLALLTPSILHIFTPTLKGCLDPDQTVKFLKTTTPALVLKEDRPPWNIAIGTTDIRHALPTLTLEYAAGAWSPTGCTLFRGCMLACLTNRNQVFIYVPTSLGLEKQWKRQVVLDHYMMTHWMATPEIDLDMADKIEMVSVAWSPKILAGQEGSLLTLGNKAGHIMIWSVTNVDQIRCIKSWKTWTDSWIIKLSWSPWILEGKKYVSTLAFASADGLINAYKITCDPLEPLESMKISDILMSNPPRSAHPCSVLRWQPTHLNNSSKSNILAFNKANRLHFWNPESNTFLSWRRPMAKTIAEIAWGTRENRIYVFFMDGKHDVLRLESSGLVTDDDCTEYISRAIISKCHTQAKTNIEPEEGGEAENANVDEEGGEDGAGGGSSKSRLQLHIWGGDRSALSTQLVTVYCVTSPFLMEFQRDRYVSCTVVMTKANGDIADSDVKDLLFKNLTDYIGIPNSVEVMNPSYQLWDLLLFLGESLREHEGSVDVLETLLKSLIPSNRVSKSIASREAIMDTGESLESSLRRALFEDVSINSERACVFIWTQLQTLELSAGSKETLDGRYAAAVMRIKRHNIKCILEGFVRHMENAPTSDTESELGLLITDRDQTMLLVLCDSVLLFHHEDKELISTAETAYSILQTKIDTLDDQDDHRTNILLELRKGNTSALSRLGSARESCPACQARVRLENDERGTCANGHMWQRCSLTLAVISDFYPRTCRGCRRKTLMVPNPKAGTTLLSNSKSATWVEAALRANCVCGFCGERYYAGQSRKKS</sequence>
<dbReference type="Proteomes" id="UP000827284">
    <property type="component" value="Unassembled WGS sequence"/>
</dbReference>
<dbReference type="SUPFAM" id="SSF50978">
    <property type="entry name" value="WD40 repeat-like"/>
    <property type="match status" value="1"/>
</dbReference>
<reference evidence="4" key="2">
    <citation type="journal article" date="2022" name="Microbiol. Resour. Announc.">
        <title>Whole-Genome Sequence of Entomortierella parvispora E1425, a Mucoromycotan Fungus Associated with Burkholderiaceae-Related Endosymbiotic Bacteria.</title>
        <authorList>
            <person name="Herlambang A."/>
            <person name="Guo Y."/>
            <person name="Takashima Y."/>
            <person name="Narisawa K."/>
            <person name="Ohta H."/>
            <person name="Nishizawa T."/>
        </authorList>
    </citation>
    <scope>NUCLEOTIDE SEQUENCE</scope>
    <source>
        <strain evidence="4">E1425</strain>
    </source>
</reference>
<evidence type="ECO:0000313" key="5">
    <source>
        <dbReference type="Proteomes" id="UP000827284"/>
    </source>
</evidence>
<reference evidence="4" key="1">
    <citation type="submission" date="2021-11" db="EMBL/GenBank/DDBJ databases">
        <authorList>
            <person name="Herlambang A."/>
            <person name="Guo Y."/>
            <person name="Takashima Y."/>
            <person name="Nishizawa T."/>
        </authorList>
    </citation>
    <scope>NUCLEOTIDE SEQUENCE</scope>
    <source>
        <strain evidence="4">E1425</strain>
    </source>
</reference>
<feature type="region of interest" description="Disordered" evidence="1">
    <location>
        <begin position="377"/>
        <end position="405"/>
    </location>
</feature>
<evidence type="ECO:0000256" key="1">
    <source>
        <dbReference type="SAM" id="MobiDB-lite"/>
    </source>
</evidence>
<feature type="compositionally biased region" description="Acidic residues" evidence="1">
    <location>
        <begin position="380"/>
        <end position="398"/>
    </location>
</feature>
<keyword evidence="5" id="KW-1185">Reference proteome</keyword>
<evidence type="ECO:0000259" key="3">
    <source>
        <dbReference type="Pfam" id="PF12660"/>
    </source>
</evidence>
<dbReference type="GO" id="GO:0006384">
    <property type="term" value="P:transcription initiation at RNA polymerase III promoter"/>
    <property type="evidence" value="ECO:0007669"/>
    <property type="project" value="InterPro"/>
</dbReference>
<dbReference type="OrthoDB" id="6021743at2759"/>
<dbReference type="Gene3D" id="2.130.10.10">
    <property type="entry name" value="YVTN repeat-like/Quinoprotein amine dehydrogenase"/>
    <property type="match status" value="1"/>
</dbReference>
<accession>A0A9P3M0D8</accession>
<dbReference type="Pfam" id="PF12657">
    <property type="entry name" value="TFIIIC_delta"/>
    <property type="match status" value="1"/>
</dbReference>